<accession>A0ACC0VKY8</accession>
<proteinExistence type="predicted"/>
<evidence type="ECO:0000313" key="2">
    <source>
        <dbReference type="Proteomes" id="UP001163321"/>
    </source>
</evidence>
<dbReference type="EMBL" id="CM047587">
    <property type="protein sequence ID" value="KAI9906605.1"/>
    <property type="molecule type" value="Genomic_DNA"/>
</dbReference>
<dbReference type="Proteomes" id="UP001163321">
    <property type="component" value="Chromosome 8"/>
</dbReference>
<name>A0ACC0VKY8_9STRA</name>
<keyword evidence="2" id="KW-1185">Reference proteome</keyword>
<sequence>MSTRQLRSTWYHCIRFRVWTGEERQHVAKPVRINELVIEDYYSKIRTVDDETEESPGAFLMEPEPTADAMATGDPWFVSASPEKGVMLYKEETARWLENHTTRSVNEEREARDELTLFEPVEE</sequence>
<reference evidence="1 2" key="1">
    <citation type="journal article" date="2022" name="bioRxiv">
        <title>The genome of the oomycete Peronosclerospora sorghi, a cosmopolitan pathogen of maize and sorghum, is inflated with dispersed pseudogenes.</title>
        <authorList>
            <person name="Fletcher K."/>
            <person name="Martin F."/>
            <person name="Isakeit T."/>
            <person name="Cavanaugh K."/>
            <person name="Magill C."/>
            <person name="Michelmore R."/>
        </authorList>
    </citation>
    <scope>NUCLEOTIDE SEQUENCE [LARGE SCALE GENOMIC DNA]</scope>
    <source>
        <strain evidence="1">P6</strain>
    </source>
</reference>
<gene>
    <name evidence="1" type="ORF">PsorP6_002855</name>
</gene>
<protein>
    <submittedName>
        <fullName evidence="1">Uncharacterized protein</fullName>
    </submittedName>
</protein>
<evidence type="ECO:0000313" key="1">
    <source>
        <dbReference type="EMBL" id="KAI9906605.1"/>
    </source>
</evidence>
<comment type="caution">
    <text evidence="1">The sequence shown here is derived from an EMBL/GenBank/DDBJ whole genome shotgun (WGS) entry which is preliminary data.</text>
</comment>
<organism evidence="1 2">
    <name type="scientific">Peronosclerospora sorghi</name>
    <dbReference type="NCBI Taxonomy" id="230839"/>
    <lineage>
        <taxon>Eukaryota</taxon>
        <taxon>Sar</taxon>
        <taxon>Stramenopiles</taxon>
        <taxon>Oomycota</taxon>
        <taxon>Peronosporomycetes</taxon>
        <taxon>Peronosporales</taxon>
        <taxon>Peronosporaceae</taxon>
        <taxon>Peronosclerospora</taxon>
    </lineage>
</organism>